<comment type="similarity">
    <text evidence="1">Belongs to the aldo/keto reductase family.</text>
</comment>
<name>A0A917ASQ1_9BACI</name>
<dbReference type="GO" id="GO:0016491">
    <property type="term" value="F:oxidoreductase activity"/>
    <property type="evidence" value="ECO:0007669"/>
    <property type="project" value="UniProtKB-KW"/>
</dbReference>
<organism evidence="7 8">
    <name type="scientific">Priestia taiwanensis</name>
    <dbReference type="NCBI Taxonomy" id="1347902"/>
    <lineage>
        <taxon>Bacteria</taxon>
        <taxon>Bacillati</taxon>
        <taxon>Bacillota</taxon>
        <taxon>Bacilli</taxon>
        <taxon>Bacillales</taxon>
        <taxon>Bacillaceae</taxon>
        <taxon>Priestia</taxon>
    </lineage>
</organism>
<feature type="domain" description="NADP-dependent oxidoreductase" evidence="6">
    <location>
        <begin position="24"/>
        <end position="260"/>
    </location>
</feature>
<evidence type="ECO:0000313" key="8">
    <source>
        <dbReference type="Proteomes" id="UP000605259"/>
    </source>
</evidence>
<keyword evidence="8" id="KW-1185">Reference proteome</keyword>
<dbReference type="PANTHER" id="PTHR43827:SF1">
    <property type="entry name" value="2,5-DIKETO-D-GLUCONIC ACID REDUCTASE"/>
    <property type="match status" value="1"/>
</dbReference>
<dbReference type="EMBL" id="BMFK01000001">
    <property type="protein sequence ID" value="GGE67551.1"/>
    <property type="molecule type" value="Genomic_DNA"/>
</dbReference>
<feature type="site" description="Lowers pKa of active site Tyr" evidence="5">
    <location>
        <position position="77"/>
    </location>
</feature>
<evidence type="ECO:0000256" key="1">
    <source>
        <dbReference type="ARBA" id="ARBA00007905"/>
    </source>
</evidence>
<dbReference type="PROSITE" id="PS00062">
    <property type="entry name" value="ALDOKETO_REDUCTASE_2"/>
    <property type="match status" value="1"/>
</dbReference>
<dbReference type="PROSITE" id="PS00063">
    <property type="entry name" value="ALDOKETO_REDUCTASE_3"/>
    <property type="match status" value="1"/>
</dbReference>
<feature type="binding site" evidence="4">
    <location>
        <position position="110"/>
    </location>
    <ligand>
        <name>substrate</name>
    </ligand>
</feature>
<dbReference type="InterPro" id="IPR036812">
    <property type="entry name" value="NAD(P)_OxRdtase_dom_sf"/>
</dbReference>
<evidence type="ECO:0000256" key="4">
    <source>
        <dbReference type="PIRSR" id="PIRSR000097-2"/>
    </source>
</evidence>
<protein>
    <submittedName>
        <fullName evidence="7">Glyoxal reductase</fullName>
    </submittedName>
</protein>
<keyword evidence="2" id="KW-0560">Oxidoreductase</keyword>
<dbReference type="InterPro" id="IPR018170">
    <property type="entry name" value="Aldo/ket_reductase_CS"/>
</dbReference>
<evidence type="ECO:0000313" key="7">
    <source>
        <dbReference type="EMBL" id="GGE67551.1"/>
    </source>
</evidence>
<proteinExistence type="inferred from homology"/>
<gene>
    <name evidence="7" type="ORF">GCM10007140_17020</name>
</gene>
<dbReference type="Pfam" id="PF00248">
    <property type="entry name" value="Aldo_ket_red"/>
    <property type="match status" value="1"/>
</dbReference>
<dbReference type="PANTHER" id="PTHR43827">
    <property type="entry name" value="2,5-DIKETO-D-GLUCONIC ACID REDUCTASE"/>
    <property type="match status" value="1"/>
</dbReference>
<dbReference type="PIRSF" id="PIRSF000097">
    <property type="entry name" value="AKR"/>
    <property type="match status" value="1"/>
</dbReference>
<dbReference type="PROSITE" id="PS00798">
    <property type="entry name" value="ALDOKETO_REDUCTASE_1"/>
    <property type="match status" value="1"/>
</dbReference>
<evidence type="ECO:0000259" key="6">
    <source>
        <dbReference type="Pfam" id="PF00248"/>
    </source>
</evidence>
<reference evidence="7" key="1">
    <citation type="journal article" date="2014" name="Int. J. Syst. Evol. Microbiol.">
        <title>Complete genome sequence of Corynebacterium casei LMG S-19264T (=DSM 44701T), isolated from a smear-ripened cheese.</title>
        <authorList>
            <consortium name="US DOE Joint Genome Institute (JGI-PGF)"/>
            <person name="Walter F."/>
            <person name="Albersmeier A."/>
            <person name="Kalinowski J."/>
            <person name="Ruckert C."/>
        </authorList>
    </citation>
    <scope>NUCLEOTIDE SEQUENCE</scope>
    <source>
        <strain evidence="7">CGMCC 1.12698</strain>
    </source>
</reference>
<evidence type="ECO:0000256" key="2">
    <source>
        <dbReference type="ARBA" id="ARBA00023002"/>
    </source>
</evidence>
<comment type="caution">
    <text evidence="7">The sequence shown here is derived from an EMBL/GenBank/DDBJ whole genome shotgun (WGS) entry which is preliminary data.</text>
</comment>
<reference evidence="7" key="2">
    <citation type="submission" date="2020-09" db="EMBL/GenBank/DDBJ databases">
        <authorList>
            <person name="Sun Q."/>
            <person name="Zhou Y."/>
        </authorList>
    </citation>
    <scope>NUCLEOTIDE SEQUENCE</scope>
    <source>
        <strain evidence="7">CGMCC 1.12698</strain>
    </source>
</reference>
<dbReference type="AlphaFoldDB" id="A0A917ASQ1"/>
<dbReference type="SUPFAM" id="SSF51430">
    <property type="entry name" value="NAD(P)-linked oxidoreductase"/>
    <property type="match status" value="1"/>
</dbReference>
<feature type="active site" description="Proton donor" evidence="3">
    <location>
        <position position="52"/>
    </location>
</feature>
<dbReference type="RefSeq" id="WP_188387936.1">
    <property type="nucleotide sequence ID" value="NZ_BMFK01000001.1"/>
</dbReference>
<sequence>MNITSTTTLYNGIKMPILGLGVYKAQEGNEVKNAIKTALQLGYRSIDTASLYGNEQGVGEAIRESGIPREELFITTKIWNTDHGYTSTIDAFYESLKKLGLSYIDLYLIHWPVQEKFLDTYRAMEKLYEEGLVRAIGVCNFHTHHLEKLLANCTVKPVINQIEMHPRLSQVDVRHFCTEQDIQVEAWSPLMRGGEVLQNDIVQTLATKYNKTPAQIVLRWHLQHDVIIIPKSVTPARIKENSEIFDFALTDEDMLLIDSLHTNTRTGKDPDTFHLYF</sequence>
<dbReference type="InterPro" id="IPR023210">
    <property type="entry name" value="NADP_OxRdtase_dom"/>
</dbReference>
<accession>A0A917ASQ1</accession>
<dbReference type="Proteomes" id="UP000605259">
    <property type="component" value="Unassembled WGS sequence"/>
</dbReference>
<evidence type="ECO:0000256" key="3">
    <source>
        <dbReference type="PIRSR" id="PIRSR000097-1"/>
    </source>
</evidence>
<evidence type="ECO:0000256" key="5">
    <source>
        <dbReference type="PIRSR" id="PIRSR000097-3"/>
    </source>
</evidence>
<dbReference type="Gene3D" id="3.20.20.100">
    <property type="entry name" value="NADP-dependent oxidoreductase domain"/>
    <property type="match status" value="1"/>
</dbReference>
<dbReference type="InterPro" id="IPR020471">
    <property type="entry name" value="AKR"/>
</dbReference>
<dbReference type="FunFam" id="3.20.20.100:FF:000015">
    <property type="entry name" value="Oxidoreductase, aldo/keto reductase family"/>
    <property type="match status" value="1"/>
</dbReference>
<dbReference type="PRINTS" id="PR00069">
    <property type="entry name" value="ALDKETRDTASE"/>
</dbReference>